<name>A0A8H7Y5F7_PSICU</name>
<feature type="compositionally biased region" description="Basic and acidic residues" evidence="1">
    <location>
        <begin position="168"/>
        <end position="184"/>
    </location>
</feature>
<feature type="compositionally biased region" description="Acidic residues" evidence="1">
    <location>
        <begin position="140"/>
        <end position="167"/>
    </location>
</feature>
<dbReference type="OrthoDB" id="10250504at2759"/>
<feature type="compositionally biased region" description="Polar residues" evidence="1">
    <location>
        <begin position="122"/>
        <end position="131"/>
    </location>
</feature>
<feature type="region of interest" description="Disordered" evidence="1">
    <location>
        <begin position="114"/>
        <end position="195"/>
    </location>
</feature>
<sequence length="195" mass="21703">MESSLAKVNLCSPDHISLLVHRTFNVSIPRHHIPIEEWEFEYGPAENDPEYGKTDSQGHEATTAEDGQEIDHSSGGKWVKRMTGEPLGGQDGVLQFTVIGLTVANEMLSLLGSIQPDPFSPRHTNQNGNTKSQKDNEDKSELEESEAEEGSDSEPESDEEEEEVESDMDTRHSLGKRKDVDETSKNVGRAKDKKR</sequence>
<comment type="caution">
    <text evidence="3">The sequence shown here is derived from an EMBL/GenBank/DDBJ whole genome shotgun (WGS) entry which is preliminary data.</text>
</comment>
<dbReference type="AlphaFoldDB" id="A0A8H7Y5F7"/>
<evidence type="ECO:0000313" key="3">
    <source>
        <dbReference type="EMBL" id="KAG5172767.1"/>
    </source>
</evidence>
<dbReference type="Gene3D" id="2.40.50.1060">
    <property type="match status" value="1"/>
</dbReference>
<proteinExistence type="predicted"/>
<evidence type="ECO:0000256" key="1">
    <source>
        <dbReference type="SAM" id="MobiDB-lite"/>
    </source>
</evidence>
<reference evidence="3" key="1">
    <citation type="submission" date="2021-02" db="EMBL/GenBank/DDBJ databases">
        <title>Psilocybe cubensis genome.</title>
        <authorList>
            <person name="Mckernan K.J."/>
            <person name="Crawford S."/>
            <person name="Trippe A."/>
            <person name="Kane L.T."/>
            <person name="Mclaughlin S."/>
        </authorList>
    </citation>
    <scope>NUCLEOTIDE SEQUENCE [LARGE SCALE GENOMIC DNA]</scope>
    <source>
        <strain evidence="3">MGC-MH-2018</strain>
    </source>
</reference>
<evidence type="ECO:0000259" key="2">
    <source>
        <dbReference type="Pfam" id="PF17875"/>
    </source>
</evidence>
<dbReference type="EMBL" id="JAFIQS010000002">
    <property type="protein sequence ID" value="KAG5172767.1"/>
    <property type="molecule type" value="Genomic_DNA"/>
</dbReference>
<organism evidence="3">
    <name type="scientific">Psilocybe cubensis</name>
    <name type="common">Psychedelic mushroom</name>
    <name type="synonym">Stropharia cubensis</name>
    <dbReference type="NCBI Taxonomy" id="181762"/>
    <lineage>
        <taxon>Eukaryota</taxon>
        <taxon>Fungi</taxon>
        <taxon>Dikarya</taxon>
        <taxon>Basidiomycota</taxon>
        <taxon>Agaricomycotina</taxon>
        <taxon>Agaricomycetes</taxon>
        <taxon>Agaricomycetidae</taxon>
        <taxon>Agaricales</taxon>
        <taxon>Agaricineae</taxon>
        <taxon>Strophariaceae</taxon>
        <taxon>Psilocybe</taxon>
    </lineage>
</organism>
<dbReference type="InterPro" id="IPR041178">
    <property type="entry name" value="RPA43_OB"/>
</dbReference>
<protein>
    <recommendedName>
        <fullName evidence="2">RPA43 OB domain-containing protein</fullName>
    </recommendedName>
</protein>
<feature type="region of interest" description="Disordered" evidence="1">
    <location>
        <begin position="43"/>
        <end position="90"/>
    </location>
</feature>
<feature type="domain" description="RPA43 OB" evidence="2">
    <location>
        <begin position="6"/>
        <end position="114"/>
    </location>
</feature>
<accession>A0A8H7Y5F7</accession>
<gene>
    <name evidence="3" type="ORF">JR316_002270</name>
</gene>
<dbReference type="Pfam" id="PF17875">
    <property type="entry name" value="RPA43_OB"/>
    <property type="match status" value="1"/>
</dbReference>